<dbReference type="AlphaFoldDB" id="L7VVZ5"/>
<name>L7VVZ5_9BACT</name>
<dbReference type="Gene3D" id="2.60.120.380">
    <property type="match status" value="2"/>
</dbReference>
<dbReference type="EMBL" id="JX649874">
    <property type="protein sequence ID" value="AGC71506.1"/>
    <property type="molecule type" value="Genomic_DNA"/>
</dbReference>
<reference evidence="1" key="1">
    <citation type="submission" date="2012-09" db="EMBL/GenBank/DDBJ databases">
        <title>Metagenomic Characterization of a Microbial Community in Wastewater Detects High Levels of Antibiotic Resistance.</title>
        <authorList>
            <person name="Abrams M."/>
            <person name="Caldwell A."/>
            <person name="Vandaei E."/>
            <person name="Lee W."/>
            <person name="Perrott J."/>
            <person name="Khan S.Y."/>
            <person name="Ta J."/>
            <person name="Romero D."/>
            <person name="Nguyen V."/>
            <person name="Pourmand N."/>
            <person name="Ouverney C.C."/>
        </authorList>
    </citation>
    <scope>NUCLEOTIDE SEQUENCE</scope>
</reference>
<evidence type="ECO:0008006" key="2">
    <source>
        <dbReference type="Google" id="ProtNLM"/>
    </source>
</evidence>
<accession>L7VVZ5</accession>
<proteinExistence type="predicted"/>
<dbReference type="PROSITE" id="PS51257">
    <property type="entry name" value="PROKAR_LIPOPROTEIN"/>
    <property type="match status" value="1"/>
</dbReference>
<organism evidence="1">
    <name type="scientific">uncultured bacterium A1Q1_fos_1880</name>
    <dbReference type="NCBI Taxonomy" id="1256556"/>
    <lineage>
        <taxon>Bacteria</taxon>
        <taxon>environmental samples</taxon>
    </lineage>
</organism>
<sequence length="481" mass="53297">MTNLKPANLALCLSVAVTLCLILVSCKGPGDFERAPAAPMAYPMAYMCGGSIKYGGSISDEIFESGTKCVYEFDGTAGDVVAIHMEYSEFTWVLELIDPENNVLMSNTSDPIQQVRLPTTGIYQLIVRSYHDEYSGSFQVTLERVEDTFANQLGGQATICGSNITDGQVIYGALTGSMPVCSYTFLLPSSIEYSLDRTVLIEYHAVNDEWSPHLDLVGPNGLLISWDNYDFEGDDILIQQSDGQLLAKLYHSNGKYTIFVRSSDFQSVGRFELTVKFIDESGSESLYAPVCGGDLRYGDTIGRKMSEPEEECRFHFWGDADDVINIRITNSTMSGPDILLIGPDGYEDFNAVRTNNENNIYTYHLNYSGDYTIITRFSNGITTNPSELSLTKGRFAPSDRVRNVSNTTIDLGMTIGYWDKFAQDILDIIYPGDMMTIVGGSQEADGMIWWQVQYTNISGQTLIGWVAETTLDGQQILTLVE</sequence>
<evidence type="ECO:0000313" key="1">
    <source>
        <dbReference type="EMBL" id="AGC71506.1"/>
    </source>
</evidence>
<protein>
    <recommendedName>
        <fullName evidence="2">Peptidase C-terminal archaeal/bacterial domain-containing protein</fullName>
    </recommendedName>
</protein>